<evidence type="ECO:0000313" key="3">
    <source>
        <dbReference type="EMBL" id="ORY75466.1"/>
    </source>
</evidence>
<feature type="domain" description="BRCT" evidence="2">
    <location>
        <begin position="215"/>
        <end position="305"/>
    </location>
</feature>
<proteinExistence type="predicted"/>
<dbReference type="CDD" id="cd18436">
    <property type="entry name" value="BRCT_BRC1_like_rpt2"/>
    <property type="match status" value="1"/>
</dbReference>
<name>A0A1Y2EWF9_PROLT</name>
<evidence type="ECO:0000259" key="2">
    <source>
        <dbReference type="PROSITE" id="PS50172"/>
    </source>
</evidence>
<dbReference type="PANTHER" id="PTHR47667:SF1">
    <property type="entry name" value="REGULATOR OF TY1 TRANSPOSITION PROTEIN 107"/>
    <property type="match status" value="1"/>
</dbReference>
<dbReference type="PROSITE" id="PS50172">
    <property type="entry name" value="BRCT"/>
    <property type="match status" value="4"/>
</dbReference>
<organism evidence="3 4">
    <name type="scientific">Protomyces lactucae-debilis</name>
    <dbReference type="NCBI Taxonomy" id="2754530"/>
    <lineage>
        <taxon>Eukaryota</taxon>
        <taxon>Fungi</taxon>
        <taxon>Dikarya</taxon>
        <taxon>Ascomycota</taxon>
        <taxon>Taphrinomycotina</taxon>
        <taxon>Taphrinomycetes</taxon>
        <taxon>Taphrinales</taxon>
        <taxon>Protomycetaceae</taxon>
        <taxon>Protomyces</taxon>
    </lineage>
</organism>
<evidence type="ECO:0000313" key="4">
    <source>
        <dbReference type="Proteomes" id="UP000193685"/>
    </source>
</evidence>
<comment type="caution">
    <text evidence="3">The sequence shown here is derived from an EMBL/GenBank/DDBJ whole genome shotgun (WGS) entry which is preliminary data.</text>
</comment>
<dbReference type="RefSeq" id="XP_040722339.1">
    <property type="nucleotide sequence ID" value="XM_040870169.1"/>
</dbReference>
<dbReference type="OrthoDB" id="342264at2759"/>
<dbReference type="InterPro" id="IPR001357">
    <property type="entry name" value="BRCT_dom"/>
</dbReference>
<dbReference type="PANTHER" id="PTHR47667">
    <property type="entry name" value="REGULATOR OF TY1 TRANSPOSITION PROTEIN 107"/>
    <property type="match status" value="1"/>
</dbReference>
<dbReference type="InterPro" id="IPR036420">
    <property type="entry name" value="BRCT_dom_sf"/>
</dbReference>
<dbReference type="CDD" id="cd18437">
    <property type="entry name" value="BRCT_BRC1_like_rpt3"/>
    <property type="match status" value="1"/>
</dbReference>
<evidence type="ECO:0000256" key="1">
    <source>
        <dbReference type="SAM" id="MobiDB-lite"/>
    </source>
</evidence>
<keyword evidence="4" id="KW-1185">Reference proteome</keyword>
<feature type="domain" description="BRCT" evidence="2">
    <location>
        <begin position="542"/>
        <end position="601"/>
    </location>
</feature>
<protein>
    <submittedName>
        <fullName evidence="3">BRCT domain-containing protein</fullName>
    </submittedName>
</protein>
<dbReference type="SUPFAM" id="SSF52113">
    <property type="entry name" value="BRCT domain"/>
    <property type="match status" value="3"/>
</dbReference>
<gene>
    <name evidence="3" type="ORF">BCR37DRAFT_384089</name>
</gene>
<reference evidence="3 4" key="1">
    <citation type="submission" date="2016-07" db="EMBL/GenBank/DDBJ databases">
        <title>Pervasive Adenine N6-methylation of Active Genes in Fungi.</title>
        <authorList>
            <consortium name="DOE Joint Genome Institute"/>
            <person name="Mondo S.J."/>
            <person name="Dannebaum R.O."/>
            <person name="Kuo R.C."/>
            <person name="Labutti K."/>
            <person name="Haridas S."/>
            <person name="Kuo A."/>
            <person name="Salamov A."/>
            <person name="Ahrendt S.R."/>
            <person name="Lipzen A."/>
            <person name="Sullivan W."/>
            <person name="Andreopoulos W.B."/>
            <person name="Clum A."/>
            <person name="Lindquist E."/>
            <person name="Daum C."/>
            <person name="Ramamoorthy G.K."/>
            <person name="Gryganskyi A."/>
            <person name="Culley D."/>
            <person name="Magnuson J.K."/>
            <person name="James T.Y."/>
            <person name="O'Malley M.A."/>
            <person name="Stajich J.E."/>
            <person name="Spatafora J.W."/>
            <person name="Visel A."/>
            <person name="Grigoriev I.V."/>
        </authorList>
    </citation>
    <scope>NUCLEOTIDE SEQUENCE [LARGE SCALE GENOMIC DNA]</scope>
    <source>
        <strain evidence="3 4">12-1054</strain>
    </source>
</reference>
<dbReference type="OMA" id="WNIECAN"/>
<dbReference type="AlphaFoldDB" id="A0A1Y2EWF9"/>
<dbReference type="Pfam" id="PF16770">
    <property type="entry name" value="RTT107_BRCT_5"/>
    <property type="match status" value="1"/>
</dbReference>
<dbReference type="Gene3D" id="3.40.50.10190">
    <property type="entry name" value="BRCT domain"/>
    <property type="match status" value="4"/>
</dbReference>
<feature type="domain" description="BRCT" evidence="2">
    <location>
        <begin position="88"/>
        <end position="176"/>
    </location>
</feature>
<dbReference type="Proteomes" id="UP000193685">
    <property type="component" value="Unassembled WGS sequence"/>
</dbReference>
<dbReference type="EMBL" id="MCFI01000026">
    <property type="protein sequence ID" value="ORY75466.1"/>
    <property type="molecule type" value="Genomic_DNA"/>
</dbReference>
<feature type="compositionally biased region" description="Low complexity" evidence="1">
    <location>
        <begin position="470"/>
        <end position="485"/>
    </location>
</feature>
<dbReference type="Pfam" id="PF12738">
    <property type="entry name" value="PTCB-BRCT"/>
    <property type="match status" value="2"/>
</dbReference>
<accession>A0A1Y2EWF9</accession>
<feature type="domain" description="BRCT" evidence="2">
    <location>
        <begin position="312"/>
        <end position="394"/>
    </location>
</feature>
<dbReference type="GeneID" id="63786768"/>
<sequence>MACLEGVRVIVDGDALDVSVLREAQANEVEAHDLQDQPNPVYLITKDFHSPLSLTCQQLSHVHLVTPNWVTFSITRKRLQDPKLFSPDPRQFFTGVVICCSELSTGDKEAIYGGVSALGGSYCEHLTKSVTHMAALTLNSEKCQEALNAKVDVVLPHWIDDCLRLRRRVPSEPYAFPDPKILKTNLNDELPRATQDNFTHLKDYSFALDPASLPAEEDVFAGRSIYLADDLELSDRLQTTIATVIANANGKVAATPQNCDIYIGRLREGSAYKYAAANNRIVGNWAWLYYCLAHGKFSSPMKHLLHYPVPTSGLPEFADRIFTISNYTGYARTFLEQLIIRLGGRYTRSMKPDHTHLITAIESGEKYNTAKQWNIECANHLWLEDCYAKWQALPCTLKSYQYWPREIHLMDVVGSTPLEMEGILPFFEDEIQQASELVMPSSKTLDAEESPVLRQMQANTPNRAQLSPPASRHSTARKASTAAATKLRDSMQDANKHALELKRKHPDSATPRKSVKLTSKRLLLTGCPEMSAATEATLTEMGVVIVEHVKDATHLVAPRLARTKKFVTAMPIAHKLKFVNWDWVMDGVKTHKLAKEQLYPMAIPEDQAWAEDFSVASVQAAAKRLQDADGLFAGRLVHISDAAANLGGFGTYREIIAANGGQCTLFGKRHEFQSDKQVMIVLDEKDAALAKWRRERRKSGPGVSWQCFDREWLMQSAMRQEWMSERELK</sequence>
<dbReference type="SMART" id="SM00292">
    <property type="entry name" value="BRCT"/>
    <property type="match status" value="5"/>
</dbReference>
<feature type="region of interest" description="Disordered" evidence="1">
    <location>
        <begin position="460"/>
        <end position="491"/>
    </location>
</feature>
<dbReference type="STRING" id="56484.A0A1Y2EWF9"/>
<dbReference type="InterPro" id="IPR053036">
    <property type="entry name" value="CellCycle_DNARepair_Reg"/>
</dbReference>